<evidence type="ECO:0000256" key="7">
    <source>
        <dbReference type="ARBA" id="ARBA00022833"/>
    </source>
</evidence>
<keyword evidence="7" id="KW-0862">Zinc</keyword>
<comment type="caution">
    <text evidence="8">The sequence shown here is derived from an EMBL/GenBank/DDBJ whole genome shotgun (WGS) entry which is preliminary data.</text>
</comment>
<dbReference type="EMBL" id="PFNO01000073">
    <property type="protein sequence ID" value="PIZ49195.1"/>
    <property type="molecule type" value="Genomic_DNA"/>
</dbReference>
<keyword evidence="5" id="KW-0255">Endonuclease</keyword>
<dbReference type="AlphaFoldDB" id="A0A2M7TN27"/>
<protein>
    <submittedName>
        <fullName evidence="8">rRNA maturation RNase YbeY</fullName>
    </submittedName>
</protein>
<comment type="similarity">
    <text evidence="2">Belongs to the endoribonuclease YbeY family.</text>
</comment>
<dbReference type="Pfam" id="PF02130">
    <property type="entry name" value="YbeY"/>
    <property type="match status" value="1"/>
</dbReference>
<organism evidence="8 9">
    <name type="scientific">Candidatus Woesebacteria bacterium CG_4_10_14_0_2_um_filter_39_14</name>
    <dbReference type="NCBI Taxonomy" id="1975054"/>
    <lineage>
        <taxon>Bacteria</taxon>
        <taxon>Candidatus Woeseibacteriota</taxon>
    </lineage>
</organism>
<dbReference type="InterPro" id="IPR023091">
    <property type="entry name" value="MetalPrtase_cat_dom_sf_prd"/>
</dbReference>
<reference evidence="9" key="1">
    <citation type="submission" date="2017-09" db="EMBL/GenBank/DDBJ databases">
        <title>Depth-based differentiation of microbial function through sediment-hosted aquifers and enrichment of novel symbionts in the deep terrestrial subsurface.</title>
        <authorList>
            <person name="Probst A.J."/>
            <person name="Ladd B."/>
            <person name="Jarett J.K."/>
            <person name="Geller-Mcgrath D.E."/>
            <person name="Sieber C.M.K."/>
            <person name="Emerson J.B."/>
            <person name="Anantharaman K."/>
            <person name="Thomas B.C."/>
            <person name="Malmstrom R."/>
            <person name="Stieglmeier M."/>
            <person name="Klingl A."/>
            <person name="Woyke T."/>
            <person name="Ryan C.M."/>
            <person name="Banfield J.F."/>
        </authorList>
    </citation>
    <scope>NUCLEOTIDE SEQUENCE [LARGE SCALE GENOMIC DNA]</scope>
</reference>
<evidence type="ECO:0000256" key="1">
    <source>
        <dbReference type="ARBA" id="ARBA00001947"/>
    </source>
</evidence>
<evidence type="ECO:0000256" key="6">
    <source>
        <dbReference type="ARBA" id="ARBA00022801"/>
    </source>
</evidence>
<dbReference type="SUPFAM" id="SSF55486">
    <property type="entry name" value="Metalloproteases ('zincins'), catalytic domain"/>
    <property type="match status" value="1"/>
</dbReference>
<dbReference type="GO" id="GO:0004222">
    <property type="term" value="F:metalloendopeptidase activity"/>
    <property type="evidence" value="ECO:0007669"/>
    <property type="project" value="InterPro"/>
</dbReference>
<evidence type="ECO:0000313" key="9">
    <source>
        <dbReference type="Proteomes" id="UP000229753"/>
    </source>
</evidence>
<dbReference type="GO" id="GO:0004519">
    <property type="term" value="F:endonuclease activity"/>
    <property type="evidence" value="ECO:0007669"/>
    <property type="project" value="UniProtKB-KW"/>
</dbReference>
<keyword evidence="4" id="KW-0479">Metal-binding</keyword>
<evidence type="ECO:0000256" key="5">
    <source>
        <dbReference type="ARBA" id="ARBA00022759"/>
    </source>
</evidence>
<dbReference type="GO" id="GO:0006364">
    <property type="term" value="P:rRNA processing"/>
    <property type="evidence" value="ECO:0007669"/>
    <property type="project" value="InterPro"/>
</dbReference>
<proteinExistence type="inferred from homology"/>
<comment type="cofactor">
    <cofactor evidence="1">
        <name>Zn(2+)</name>
        <dbReference type="ChEBI" id="CHEBI:29105"/>
    </cofactor>
</comment>
<dbReference type="Proteomes" id="UP000229753">
    <property type="component" value="Unassembled WGS sequence"/>
</dbReference>
<evidence type="ECO:0000256" key="2">
    <source>
        <dbReference type="ARBA" id="ARBA00010875"/>
    </source>
</evidence>
<dbReference type="GO" id="GO:0046872">
    <property type="term" value="F:metal ion binding"/>
    <property type="evidence" value="ECO:0007669"/>
    <property type="project" value="UniProtKB-KW"/>
</dbReference>
<accession>A0A2M7TN27</accession>
<dbReference type="Gene3D" id="3.40.390.30">
    <property type="entry name" value="Metalloproteases ('zincins'), catalytic domain"/>
    <property type="match status" value="1"/>
</dbReference>
<evidence type="ECO:0000256" key="3">
    <source>
        <dbReference type="ARBA" id="ARBA00022722"/>
    </source>
</evidence>
<sequence length="131" mass="14841">MIRVNVSKQSNFPVKSSLIKKRLKEFLTREGIVSDCVVSVAIVGEAKMFEIGKKHLKDKVLHDVLSFTESELKGNFVYPPDGKIYLGEIIICYPKVVEEVKEESVLIDERACELVEHGALHLLGKHHKEKI</sequence>
<gene>
    <name evidence="8" type="primary">ybeY</name>
    <name evidence="8" type="ORF">COY29_02280</name>
</gene>
<name>A0A2M7TN27_9BACT</name>
<dbReference type="InterPro" id="IPR002036">
    <property type="entry name" value="YbeY"/>
</dbReference>
<keyword evidence="6" id="KW-0378">Hydrolase</keyword>
<evidence type="ECO:0000256" key="4">
    <source>
        <dbReference type="ARBA" id="ARBA00022723"/>
    </source>
</evidence>
<evidence type="ECO:0000313" key="8">
    <source>
        <dbReference type="EMBL" id="PIZ49195.1"/>
    </source>
</evidence>
<dbReference type="NCBIfam" id="TIGR00043">
    <property type="entry name" value="rRNA maturation RNase YbeY"/>
    <property type="match status" value="1"/>
</dbReference>
<keyword evidence="3" id="KW-0540">Nuclease</keyword>